<organism evidence="1">
    <name type="scientific">viral metagenome</name>
    <dbReference type="NCBI Taxonomy" id="1070528"/>
    <lineage>
        <taxon>unclassified sequences</taxon>
        <taxon>metagenomes</taxon>
        <taxon>organismal metagenomes</taxon>
    </lineage>
</organism>
<evidence type="ECO:0000313" key="1">
    <source>
        <dbReference type="EMBL" id="QHT92880.1"/>
    </source>
</evidence>
<sequence>MYLVRQPFSWKGVSTNSAVPNYSRPLDGSESYPIGPSFGARPIKHWRKQLSTVHNSSRARAGVGMPMDLPGGSVYLGNTEANTNCTNCVDNLTSNNINGEETTGLKENIVKYDDTNFTTTPADSLYDCVNNKPVCVACNPENNIIRRATTVLSKKYYTDTKGYLQSRCISYNQKLSVNPVPGVQYFNAQHQPLYPTDALDGPQVRATQNCFTNCNTCTGCATCTNCNVGCTDCNNVANCVNCANNNKCTQKPSITIYKPNNAQYAVQGAVSSSARIDRLKYNTITTNGGSFYSAWGSAGANAGRYQGTQDGPYFLKSKYYKCEPAQFHKNGNKRICPPQPFN</sequence>
<accession>A0A6C0IJQ4</accession>
<name>A0A6C0IJQ4_9ZZZZ</name>
<dbReference type="EMBL" id="MN740195">
    <property type="protein sequence ID" value="QHT92880.1"/>
    <property type="molecule type" value="Genomic_DNA"/>
</dbReference>
<reference evidence="1" key="1">
    <citation type="journal article" date="2020" name="Nature">
        <title>Giant virus diversity and host interactions through global metagenomics.</title>
        <authorList>
            <person name="Schulz F."/>
            <person name="Roux S."/>
            <person name="Paez-Espino D."/>
            <person name="Jungbluth S."/>
            <person name="Walsh D.A."/>
            <person name="Denef V.J."/>
            <person name="McMahon K.D."/>
            <person name="Konstantinidis K.T."/>
            <person name="Eloe-Fadrosh E.A."/>
            <person name="Kyrpides N.C."/>
            <person name="Woyke T."/>
        </authorList>
    </citation>
    <scope>NUCLEOTIDE SEQUENCE</scope>
    <source>
        <strain evidence="1">GVMAG-M-3300023184-89</strain>
    </source>
</reference>
<proteinExistence type="predicted"/>
<dbReference type="AlphaFoldDB" id="A0A6C0IJQ4"/>
<protein>
    <submittedName>
        <fullName evidence="1">Uncharacterized protein</fullName>
    </submittedName>
</protein>